<keyword evidence="2" id="KW-1185">Reference proteome</keyword>
<evidence type="ECO:0000313" key="2">
    <source>
        <dbReference type="Proteomes" id="UP001290455"/>
    </source>
</evidence>
<evidence type="ECO:0000313" key="1">
    <source>
        <dbReference type="EMBL" id="MDZ5470416.1"/>
    </source>
</evidence>
<comment type="caution">
    <text evidence="1">The sequence shown here is derived from an EMBL/GenBank/DDBJ whole genome shotgun (WGS) entry which is preliminary data.</text>
</comment>
<dbReference type="RefSeq" id="WP_322444718.1">
    <property type="nucleotide sequence ID" value="NZ_JAXOFX010000001.1"/>
</dbReference>
<proteinExistence type="predicted"/>
<dbReference type="EMBL" id="JAXOFX010000001">
    <property type="protein sequence ID" value="MDZ5470416.1"/>
    <property type="molecule type" value="Genomic_DNA"/>
</dbReference>
<organism evidence="1 2">
    <name type="scientific">Robertmurraya mangrovi</name>
    <dbReference type="NCBI Taxonomy" id="3098077"/>
    <lineage>
        <taxon>Bacteria</taxon>
        <taxon>Bacillati</taxon>
        <taxon>Bacillota</taxon>
        <taxon>Bacilli</taxon>
        <taxon>Bacillales</taxon>
        <taxon>Bacillaceae</taxon>
        <taxon>Robertmurraya</taxon>
    </lineage>
</organism>
<sequence length="85" mass="10023">MFRLMFVNAFTQEPLRHTDNYSEEQILDVIDGFSVAKGEECFIFDYDLNTLSAEYVTHNKFLEDETTVYKLFFKTELADIQLPLI</sequence>
<name>A0ABU5ITG6_9BACI</name>
<gene>
    <name evidence="1" type="ORF">SM124_01520</name>
</gene>
<accession>A0ABU5ITG6</accession>
<protein>
    <submittedName>
        <fullName evidence="1">Uncharacterized protein</fullName>
    </submittedName>
</protein>
<reference evidence="1 2" key="1">
    <citation type="submission" date="2023-11" db="EMBL/GenBank/DDBJ databases">
        <title>Bacillus jintuensis, isolated from a mudflat on the Beibu Gulf coast.</title>
        <authorList>
            <person name="Li M."/>
        </authorList>
    </citation>
    <scope>NUCLEOTIDE SEQUENCE [LARGE SCALE GENOMIC DNA]</scope>
    <source>
        <strain evidence="1 2">31A1R</strain>
    </source>
</reference>
<dbReference type="Proteomes" id="UP001290455">
    <property type="component" value="Unassembled WGS sequence"/>
</dbReference>